<evidence type="ECO:0000259" key="2">
    <source>
        <dbReference type="PROSITE" id="PS50887"/>
    </source>
</evidence>
<dbReference type="InterPro" id="IPR050469">
    <property type="entry name" value="Diguanylate_Cyclase"/>
</dbReference>
<dbReference type="CDD" id="cd01949">
    <property type="entry name" value="GGDEF"/>
    <property type="match status" value="1"/>
</dbReference>
<comment type="caution">
    <text evidence="3">The sequence shown here is derived from an EMBL/GenBank/DDBJ whole genome shotgun (WGS) entry which is preliminary data.</text>
</comment>
<dbReference type="GO" id="GO:0052621">
    <property type="term" value="F:diguanylate cyclase activity"/>
    <property type="evidence" value="ECO:0007669"/>
    <property type="project" value="TreeGrafter"/>
</dbReference>
<name>A0A7X5HUS1_9FIRM</name>
<dbReference type="EMBL" id="JAAEEH010000008">
    <property type="protein sequence ID" value="NDL66999.1"/>
    <property type="molecule type" value="Genomic_DNA"/>
</dbReference>
<protein>
    <submittedName>
        <fullName evidence="3">GGDEF domain-containing protein</fullName>
    </submittedName>
</protein>
<feature type="transmembrane region" description="Helical" evidence="1">
    <location>
        <begin position="143"/>
        <end position="163"/>
    </location>
</feature>
<feature type="transmembrane region" description="Helical" evidence="1">
    <location>
        <begin position="61"/>
        <end position="80"/>
    </location>
</feature>
<dbReference type="FunFam" id="3.30.70.270:FF:000001">
    <property type="entry name" value="Diguanylate cyclase domain protein"/>
    <property type="match status" value="1"/>
</dbReference>
<dbReference type="Pfam" id="PF00990">
    <property type="entry name" value="GGDEF"/>
    <property type="match status" value="1"/>
</dbReference>
<dbReference type="PROSITE" id="PS50887">
    <property type="entry name" value="GGDEF"/>
    <property type="match status" value="1"/>
</dbReference>
<dbReference type="PANTHER" id="PTHR45138:SF9">
    <property type="entry name" value="DIGUANYLATE CYCLASE DGCM-RELATED"/>
    <property type="match status" value="1"/>
</dbReference>
<dbReference type="Gene3D" id="3.30.70.270">
    <property type="match status" value="1"/>
</dbReference>
<evidence type="ECO:0000256" key="1">
    <source>
        <dbReference type="SAM" id="Phobius"/>
    </source>
</evidence>
<feature type="transmembrane region" description="Helical" evidence="1">
    <location>
        <begin position="118"/>
        <end position="136"/>
    </location>
</feature>
<evidence type="ECO:0000313" key="3">
    <source>
        <dbReference type="EMBL" id="NDL66999.1"/>
    </source>
</evidence>
<evidence type="ECO:0000313" key="4">
    <source>
        <dbReference type="Proteomes" id="UP000461585"/>
    </source>
</evidence>
<keyword evidence="1" id="KW-1133">Transmembrane helix</keyword>
<keyword evidence="1" id="KW-0472">Membrane</keyword>
<organism evidence="3 4">
    <name type="scientific">Anaerotalea alkaliphila</name>
    <dbReference type="NCBI Taxonomy" id="2662126"/>
    <lineage>
        <taxon>Bacteria</taxon>
        <taxon>Bacillati</taxon>
        <taxon>Bacillota</taxon>
        <taxon>Clostridia</taxon>
        <taxon>Eubacteriales</taxon>
        <taxon>Anaerotalea</taxon>
    </lineage>
</organism>
<sequence>MTGNTLNLLGEFSRKDMEREFFADYMEKSVRFVRPAVLMLGVLHLLFLLPDYLHFRAMDEFLPIALARVLFLLLATLLHLSMKSWKDYRRLSCWITGMELLCVALFLYILSRYEGGDILIQAFGVMVIILAGVLVPNRWINNLVVFVTLSIGFVAGSLVHNPAVDRNEFHASVVYLLLVNVLCSVVTYRNHRHMRRQYLANKKLLYLSMVDHLSGAYNRAKLDVEMRRWQDGKENAGNPFSIIMFDLDHFKKVNDRHGHMAGDRVIVGVADMVRKNIRESDVFARWGGEEFVVLLPGTEINYAREVAQRLRQKAEDLRVPGVPSVTCSFGVAQRRTGESMESLVQRVDKHLYRAKEEGRNRVLGDFPAEQNG</sequence>
<keyword evidence="4" id="KW-1185">Reference proteome</keyword>
<accession>A0A7X5HUS1</accession>
<reference evidence="3 4" key="1">
    <citation type="submission" date="2020-01" db="EMBL/GenBank/DDBJ databases">
        <title>Anaeroalcalibacter tamaniensis gen. nov., sp. nov., moderately halophilic strictly anaerobic fermenter bacterium from mud volcano of Taman peninsula.</title>
        <authorList>
            <person name="Frolova A."/>
            <person name="Merkel A.Y."/>
            <person name="Slobodkin A.I."/>
        </authorList>
    </citation>
    <scope>NUCLEOTIDE SEQUENCE [LARGE SCALE GENOMIC DNA]</scope>
    <source>
        <strain evidence="3 4">F-3ap</strain>
    </source>
</reference>
<dbReference type="Proteomes" id="UP000461585">
    <property type="component" value="Unassembled WGS sequence"/>
</dbReference>
<dbReference type="InterPro" id="IPR000160">
    <property type="entry name" value="GGDEF_dom"/>
</dbReference>
<dbReference type="AlphaFoldDB" id="A0A7X5HUS1"/>
<keyword evidence="1" id="KW-0812">Transmembrane</keyword>
<dbReference type="SUPFAM" id="SSF55073">
    <property type="entry name" value="Nucleotide cyclase"/>
    <property type="match status" value="1"/>
</dbReference>
<feature type="transmembrane region" description="Helical" evidence="1">
    <location>
        <begin position="92"/>
        <end position="112"/>
    </location>
</feature>
<feature type="transmembrane region" description="Helical" evidence="1">
    <location>
        <begin position="32"/>
        <end position="49"/>
    </location>
</feature>
<proteinExistence type="predicted"/>
<dbReference type="InterPro" id="IPR029787">
    <property type="entry name" value="Nucleotide_cyclase"/>
</dbReference>
<feature type="transmembrane region" description="Helical" evidence="1">
    <location>
        <begin position="169"/>
        <end position="188"/>
    </location>
</feature>
<dbReference type="InterPro" id="IPR043128">
    <property type="entry name" value="Rev_trsase/Diguanyl_cyclase"/>
</dbReference>
<dbReference type="SMART" id="SM00267">
    <property type="entry name" value="GGDEF"/>
    <property type="match status" value="1"/>
</dbReference>
<gene>
    <name evidence="3" type="ORF">GXN74_04460</name>
</gene>
<dbReference type="RefSeq" id="WP_162369724.1">
    <property type="nucleotide sequence ID" value="NZ_JAAEEH010000008.1"/>
</dbReference>
<dbReference type="NCBIfam" id="TIGR00254">
    <property type="entry name" value="GGDEF"/>
    <property type="match status" value="1"/>
</dbReference>
<dbReference type="PANTHER" id="PTHR45138">
    <property type="entry name" value="REGULATORY COMPONENTS OF SENSORY TRANSDUCTION SYSTEM"/>
    <property type="match status" value="1"/>
</dbReference>
<feature type="domain" description="GGDEF" evidence="2">
    <location>
        <begin position="238"/>
        <end position="367"/>
    </location>
</feature>